<comment type="caution">
    <text evidence="2">The sequence shown here is derived from an EMBL/GenBank/DDBJ whole genome shotgun (WGS) entry which is preliminary data.</text>
</comment>
<feature type="region of interest" description="Disordered" evidence="1">
    <location>
        <begin position="15"/>
        <end position="34"/>
    </location>
</feature>
<dbReference type="EMBL" id="JACGWN010000010">
    <property type="protein sequence ID" value="KAL0427010.1"/>
    <property type="molecule type" value="Genomic_DNA"/>
</dbReference>
<evidence type="ECO:0000256" key="1">
    <source>
        <dbReference type="SAM" id="MobiDB-lite"/>
    </source>
</evidence>
<protein>
    <submittedName>
        <fullName evidence="2">Uncharacterized protein</fullName>
    </submittedName>
</protein>
<reference evidence="2" key="2">
    <citation type="journal article" date="2024" name="Plant">
        <title>Genomic evolution and insights into agronomic trait innovations of Sesamum species.</title>
        <authorList>
            <person name="Miao H."/>
            <person name="Wang L."/>
            <person name="Qu L."/>
            <person name="Liu H."/>
            <person name="Sun Y."/>
            <person name="Le M."/>
            <person name="Wang Q."/>
            <person name="Wei S."/>
            <person name="Zheng Y."/>
            <person name="Lin W."/>
            <person name="Duan Y."/>
            <person name="Cao H."/>
            <person name="Xiong S."/>
            <person name="Wang X."/>
            <person name="Wei L."/>
            <person name="Li C."/>
            <person name="Ma Q."/>
            <person name="Ju M."/>
            <person name="Zhao R."/>
            <person name="Li G."/>
            <person name="Mu C."/>
            <person name="Tian Q."/>
            <person name="Mei H."/>
            <person name="Zhang T."/>
            <person name="Gao T."/>
            <person name="Zhang H."/>
        </authorList>
    </citation>
    <scope>NUCLEOTIDE SEQUENCE</scope>
    <source>
        <strain evidence="2">KEN1</strain>
    </source>
</reference>
<sequence>MVNYVDEDRMIGVFIDHGHGPDTPSEGDSSMSLPNIEEGLEYMGDDIEGDKNEGEEVGDEGQRVAESEKQNEG</sequence>
<gene>
    <name evidence="2" type="ORF">Slati_2875800</name>
</gene>
<organism evidence="2">
    <name type="scientific">Sesamum latifolium</name>
    <dbReference type="NCBI Taxonomy" id="2727402"/>
    <lineage>
        <taxon>Eukaryota</taxon>
        <taxon>Viridiplantae</taxon>
        <taxon>Streptophyta</taxon>
        <taxon>Embryophyta</taxon>
        <taxon>Tracheophyta</taxon>
        <taxon>Spermatophyta</taxon>
        <taxon>Magnoliopsida</taxon>
        <taxon>eudicotyledons</taxon>
        <taxon>Gunneridae</taxon>
        <taxon>Pentapetalae</taxon>
        <taxon>asterids</taxon>
        <taxon>lamiids</taxon>
        <taxon>Lamiales</taxon>
        <taxon>Pedaliaceae</taxon>
        <taxon>Sesamum</taxon>
    </lineage>
</organism>
<feature type="region of interest" description="Disordered" evidence="1">
    <location>
        <begin position="42"/>
        <end position="73"/>
    </location>
</feature>
<accession>A0AAW2VDK6</accession>
<proteinExistence type="predicted"/>
<dbReference type="AlphaFoldDB" id="A0AAW2VDK6"/>
<feature type="compositionally biased region" description="Basic and acidic residues" evidence="1">
    <location>
        <begin position="49"/>
        <end position="73"/>
    </location>
</feature>
<evidence type="ECO:0000313" key="2">
    <source>
        <dbReference type="EMBL" id="KAL0427010.1"/>
    </source>
</evidence>
<reference evidence="2" key="1">
    <citation type="submission" date="2020-06" db="EMBL/GenBank/DDBJ databases">
        <authorList>
            <person name="Li T."/>
            <person name="Hu X."/>
            <person name="Zhang T."/>
            <person name="Song X."/>
            <person name="Zhang H."/>
            <person name="Dai N."/>
            <person name="Sheng W."/>
            <person name="Hou X."/>
            <person name="Wei L."/>
        </authorList>
    </citation>
    <scope>NUCLEOTIDE SEQUENCE</scope>
    <source>
        <strain evidence="2">KEN1</strain>
        <tissue evidence="2">Leaf</tissue>
    </source>
</reference>
<name>A0AAW2VDK6_9LAMI</name>